<sequence>MGRGWLVSGQLNSRKSRAAVPTPGGSGKSGEGEHGSPRPSSPFAALSLRRTRFSSVPLVEI</sequence>
<feature type="non-terminal residue" evidence="2">
    <location>
        <position position="61"/>
    </location>
</feature>
<protein>
    <submittedName>
        <fullName evidence="2">Uncharacterized protein</fullName>
    </submittedName>
</protein>
<feature type="region of interest" description="Disordered" evidence="1">
    <location>
        <begin position="1"/>
        <end position="46"/>
    </location>
</feature>
<organism evidence="2 3">
    <name type="scientific">Araneus ventricosus</name>
    <name type="common">Orbweaver spider</name>
    <name type="synonym">Epeira ventricosa</name>
    <dbReference type="NCBI Taxonomy" id="182803"/>
    <lineage>
        <taxon>Eukaryota</taxon>
        <taxon>Metazoa</taxon>
        <taxon>Ecdysozoa</taxon>
        <taxon>Arthropoda</taxon>
        <taxon>Chelicerata</taxon>
        <taxon>Arachnida</taxon>
        <taxon>Araneae</taxon>
        <taxon>Araneomorphae</taxon>
        <taxon>Entelegynae</taxon>
        <taxon>Araneoidea</taxon>
        <taxon>Araneidae</taxon>
        <taxon>Araneus</taxon>
    </lineage>
</organism>
<dbReference type="Proteomes" id="UP000499080">
    <property type="component" value="Unassembled WGS sequence"/>
</dbReference>
<dbReference type="EMBL" id="BGPR01165503">
    <property type="protein sequence ID" value="GBM11636.1"/>
    <property type="molecule type" value="Genomic_DNA"/>
</dbReference>
<proteinExistence type="predicted"/>
<keyword evidence="3" id="KW-1185">Reference proteome</keyword>
<name>A0A4Y2D6B9_ARAVE</name>
<comment type="caution">
    <text evidence="2">The sequence shown here is derived from an EMBL/GenBank/DDBJ whole genome shotgun (WGS) entry which is preliminary data.</text>
</comment>
<evidence type="ECO:0000256" key="1">
    <source>
        <dbReference type="SAM" id="MobiDB-lite"/>
    </source>
</evidence>
<evidence type="ECO:0000313" key="3">
    <source>
        <dbReference type="Proteomes" id="UP000499080"/>
    </source>
</evidence>
<reference evidence="2 3" key="1">
    <citation type="journal article" date="2019" name="Sci. Rep.">
        <title>Orb-weaving spider Araneus ventricosus genome elucidates the spidroin gene catalogue.</title>
        <authorList>
            <person name="Kono N."/>
            <person name="Nakamura H."/>
            <person name="Ohtoshi R."/>
            <person name="Moran D.A.P."/>
            <person name="Shinohara A."/>
            <person name="Yoshida Y."/>
            <person name="Fujiwara M."/>
            <person name="Mori M."/>
            <person name="Tomita M."/>
            <person name="Arakawa K."/>
        </authorList>
    </citation>
    <scope>NUCLEOTIDE SEQUENCE [LARGE SCALE GENOMIC DNA]</scope>
</reference>
<dbReference type="AlphaFoldDB" id="A0A4Y2D6B9"/>
<accession>A0A4Y2D6B9</accession>
<gene>
    <name evidence="2" type="ORF">AVEN_233450_1</name>
</gene>
<evidence type="ECO:0000313" key="2">
    <source>
        <dbReference type="EMBL" id="GBM11636.1"/>
    </source>
</evidence>